<accession>A0A4C1VM18</accession>
<feature type="region of interest" description="Disordered" evidence="1">
    <location>
        <begin position="1"/>
        <end position="31"/>
    </location>
</feature>
<sequence>MAASSSTPRADPRKPGRPISHNHRSEKNYGTSVELASYSTDRCIAHVIASPQHCSRAAPISRRNQPRRDVRRPCNKAELWRDT</sequence>
<gene>
    <name evidence="2" type="ORF">EVAR_95828_1</name>
</gene>
<keyword evidence="3" id="KW-1185">Reference proteome</keyword>
<evidence type="ECO:0000313" key="3">
    <source>
        <dbReference type="Proteomes" id="UP000299102"/>
    </source>
</evidence>
<dbReference type="AlphaFoldDB" id="A0A4C1VM18"/>
<evidence type="ECO:0000256" key="1">
    <source>
        <dbReference type="SAM" id="MobiDB-lite"/>
    </source>
</evidence>
<evidence type="ECO:0000313" key="2">
    <source>
        <dbReference type="EMBL" id="GBP39377.1"/>
    </source>
</evidence>
<dbReference type="EMBL" id="BGZK01000365">
    <property type="protein sequence ID" value="GBP39377.1"/>
    <property type="molecule type" value="Genomic_DNA"/>
</dbReference>
<proteinExistence type="predicted"/>
<reference evidence="2 3" key="1">
    <citation type="journal article" date="2019" name="Commun. Biol.">
        <title>The bagworm genome reveals a unique fibroin gene that provides high tensile strength.</title>
        <authorList>
            <person name="Kono N."/>
            <person name="Nakamura H."/>
            <person name="Ohtoshi R."/>
            <person name="Tomita M."/>
            <person name="Numata K."/>
            <person name="Arakawa K."/>
        </authorList>
    </citation>
    <scope>NUCLEOTIDE SEQUENCE [LARGE SCALE GENOMIC DNA]</scope>
</reference>
<comment type="caution">
    <text evidence="2">The sequence shown here is derived from an EMBL/GenBank/DDBJ whole genome shotgun (WGS) entry which is preliminary data.</text>
</comment>
<dbReference type="Proteomes" id="UP000299102">
    <property type="component" value="Unassembled WGS sequence"/>
</dbReference>
<protein>
    <submittedName>
        <fullName evidence="2">Uncharacterized protein</fullName>
    </submittedName>
</protein>
<name>A0A4C1VM18_EUMVA</name>
<feature type="region of interest" description="Disordered" evidence="1">
    <location>
        <begin position="58"/>
        <end position="83"/>
    </location>
</feature>
<organism evidence="2 3">
    <name type="scientific">Eumeta variegata</name>
    <name type="common">Bagworm moth</name>
    <name type="synonym">Eumeta japonica</name>
    <dbReference type="NCBI Taxonomy" id="151549"/>
    <lineage>
        <taxon>Eukaryota</taxon>
        <taxon>Metazoa</taxon>
        <taxon>Ecdysozoa</taxon>
        <taxon>Arthropoda</taxon>
        <taxon>Hexapoda</taxon>
        <taxon>Insecta</taxon>
        <taxon>Pterygota</taxon>
        <taxon>Neoptera</taxon>
        <taxon>Endopterygota</taxon>
        <taxon>Lepidoptera</taxon>
        <taxon>Glossata</taxon>
        <taxon>Ditrysia</taxon>
        <taxon>Tineoidea</taxon>
        <taxon>Psychidae</taxon>
        <taxon>Oiketicinae</taxon>
        <taxon>Eumeta</taxon>
    </lineage>
</organism>